<dbReference type="InParanoid" id="K3W8E8"/>
<dbReference type="InterPro" id="IPR009828">
    <property type="entry name" value="CYRIA/CYRIB_Rac1-bd"/>
</dbReference>
<proteinExistence type="inferred from homology"/>
<keyword evidence="4" id="KW-0449">Lipoprotein</keyword>
<dbReference type="VEuPathDB" id="FungiDB:PYU1_G001239"/>
<evidence type="ECO:0000313" key="7">
    <source>
        <dbReference type="Proteomes" id="UP000019132"/>
    </source>
</evidence>
<evidence type="ECO:0000256" key="2">
    <source>
        <dbReference type="ARBA" id="ARBA00005778"/>
    </source>
</evidence>
<evidence type="ECO:0000256" key="3">
    <source>
        <dbReference type="ARBA" id="ARBA00023136"/>
    </source>
</evidence>
<dbReference type="Proteomes" id="UP000019132">
    <property type="component" value="Unassembled WGS sequence"/>
</dbReference>
<sequence length="113" mass="12753">MEGRSAIPVIAELANSYCASVLNLKTKDTRAVLHHLRVMPGAILLYDRTSRDGAFCSKFDVKIKRCLKELVHWKQRQVLVGTSPGQLLDAVKYWSLHLKDVSTPEKLHALLDK</sequence>
<dbReference type="InterPro" id="IPR039789">
    <property type="entry name" value="CYRI"/>
</dbReference>
<dbReference type="OMA" id="CSKFDVK"/>
<evidence type="ECO:0000313" key="6">
    <source>
        <dbReference type="EnsemblProtists" id="PYU1_T001239"/>
    </source>
</evidence>
<dbReference type="Pfam" id="PF07159">
    <property type="entry name" value="CYRIA-B_Rac1-bd"/>
    <property type="match status" value="1"/>
</dbReference>
<accession>K3W8E8</accession>
<evidence type="ECO:0000256" key="4">
    <source>
        <dbReference type="ARBA" id="ARBA00023288"/>
    </source>
</evidence>
<organism evidence="6 7">
    <name type="scientific">Globisporangium ultimum (strain ATCC 200006 / CBS 805.95 / DAOM BR144)</name>
    <name type="common">Pythium ultimum</name>
    <dbReference type="NCBI Taxonomy" id="431595"/>
    <lineage>
        <taxon>Eukaryota</taxon>
        <taxon>Sar</taxon>
        <taxon>Stramenopiles</taxon>
        <taxon>Oomycota</taxon>
        <taxon>Peronosporomycetes</taxon>
        <taxon>Pythiales</taxon>
        <taxon>Pythiaceae</taxon>
        <taxon>Globisporangium</taxon>
    </lineage>
</organism>
<dbReference type="HOGENOM" id="CLU_2138520_0_0_1"/>
<feature type="domain" description="CYRIA/CYRIB Rac1 binding" evidence="5">
    <location>
        <begin position="10"/>
        <end position="107"/>
    </location>
</feature>
<name>K3W8E8_GLOUD</name>
<dbReference type="EnsemblProtists" id="PYU1_T001239">
    <property type="protein sequence ID" value="PYU1_T001239"/>
    <property type="gene ID" value="PYU1_G001239"/>
</dbReference>
<protein>
    <recommendedName>
        <fullName evidence="5">CYRIA/CYRIB Rac1 binding domain-containing protein</fullName>
    </recommendedName>
</protein>
<evidence type="ECO:0000259" key="5">
    <source>
        <dbReference type="Pfam" id="PF07159"/>
    </source>
</evidence>
<dbReference type="PANTHER" id="PTHR12422">
    <property type="entry name" value="GH09096P"/>
    <property type="match status" value="1"/>
</dbReference>
<reference evidence="7" key="1">
    <citation type="journal article" date="2010" name="Genome Biol.">
        <title>Genome sequence of the necrotrophic plant pathogen Pythium ultimum reveals original pathogenicity mechanisms and effector repertoire.</title>
        <authorList>
            <person name="Levesque C.A."/>
            <person name="Brouwer H."/>
            <person name="Cano L."/>
            <person name="Hamilton J.P."/>
            <person name="Holt C."/>
            <person name="Huitema E."/>
            <person name="Raffaele S."/>
            <person name="Robideau G.P."/>
            <person name="Thines M."/>
            <person name="Win J."/>
            <person name="Zerillo M.M."/>
            <person name="Beakes G.W."/>
            <person name="Boore J.L."/>
            <person name="Busam D."/>
            <person name="Dumas B."/>
            <person name="Ferriera S."/>
            <person name="Fuerstenberg S.I."/>
            <person name="Gachon C.M."/>
            <person name="Gaulin E."/>
            <person name="Govers F."/>
            <person name="Grenville-Briggs L."/>
            <person name="Horner N."/>
            <person name="Hostetler J."/>
            <person name="Jiang R.H."/>
            <person name="Johnson J."/>
            <person name="Krajaejun T."/>
            <person name="Lin H."/>
            <person name="Meijer H.J."/>
            <person name="Moore B."/>
            <person name="Morris P."/>
            <person name="Phuntmart V."/>
            <person name="Puiu D."/>
            <person name="Shetty J."/>
            <person name="Stajich J.E."/>
            <person name="Tripathy S."/>
            <person name="Wawra S."/>
            <person name="van West P."/>
            <person name="Whitty B.R."/>
            <person name="Coutinho P.M."/>
            <person name="Henrissat B."/>
            <person name="Martin F."/>
            <person name="Thomas P.D."/>
            <person name="Tyler B.M."/>
            <person name="De Vries R.P."/>
            <person name="Kamoun S."/>
            <person name="Yandell M."/>
            <person name="Tisserat N."/>
            <person name="Buell C.R."/>
        </authorList>
    </citation>
    <scope>NUCLEOTIDE SEQUENCE</scope>
    <source>
        <strain evidence="7">DAOM:BR144</strain>
    </source>
</reference>
<dbReference type="EMBL" id="GL376626">
    <property type="status" value="NOT_ANNOTATED_CDS"/>
    <property type="molecule type" value="Genomic_DNA"/>
</dbReference>
<comment type="similarity">
    <text evidence="2">Belongs to the CYRI family.</text>
</comment>
<dbReference type="GO" id="GO:0016020">
    <property type="term" value="C:membrane"/>
    <property type="evidence" value="ECO:0007669"/>
    <property type="project" value="UniProtKB-SubCell"/>
</dbReference>
<reference evidence="6" key="3">
    <citation type="submission" date="2015-02" db="UniProtKB">
        <authorList>
            <consortium name="EnsemblProtists"/>
        </authorList>
    </citation>
    <scope>IDENTIFICATION</scope>
    <source>
        <strain evidence="6">DAOM BR144</strain>
    </source>
</reference>
<keyword evidence="3" id="KW-0472">Membrane</keyword>
<dbReference type="eggNOG" id="KOG3951">
    <property type="taxonomic scope" value="Eukaryota"/>
</dbReference>
<keyword evidence="7" id="KW-1185">Reference proteome</keyword>
<dbReference type="GO" id="GO:0030833">
    <property type="term" value="P:regulation of actin filament polymerization"/>
    <property type="evidence" value="ECO:0007669"/>
    <property type="project" value="InterPro"/>
</dbReference>
<reference evidence="7" key="2">
    <citation type="submission" date="2010-04" db="EMBL/GenBank/DDBJ databases">
        <authorList>
            <person name="Buell R."/>
            <person name="Hamilton J."/>
            <person name="Hostetler J."/>
        </authorList>
    </citation>
    <scope>NUCLEOTIDE SEQUENCE [LARGE SCALE GENOMIC DNA]</scope>
    <source>
        <strain evidence="7">DAOM:BR144</strain>
    </source>
</reference>
<dbReference type="AlphaFoldDB" id="K3W8E8"/>
<evidence type="ECO:0000256" key="1">
    <source>
        <dbReference type="ARBA" id="ARBA00004635"/>
    </source>
</evidence>
<comment type="subcellular location">
    <subcellularLocation>
        <location evidence="1">Membrane</location>
        <topology evidence="1">Lipid-anchor</topology>
    </subcellularLocation>
</comment>
<dbReference type="GO" id="GO:0031267">
    <property type="term" value="F:small GTPase binding"/>
    <property type="evidence" value="ECO:0007669"/>
    <property type="project" value="InterPro"/>
</dbReference>